<dbReference type="RefSeq" id="XP_033596375.1">
    <property type="nucleotide sequence ID" value="XM_033747580.1"/>
</dbReference>
<sequence length="434" mass="48731">MNSIHFEFIRPAGRTFFSPGDIVAGNCRVELNHNIAQQTARIDVVLSGRSEIRLFQRQLNSASVRLSYPGNSVTRLLEEHKTICTWSPGQYATTGHYVLPFQFMFPSRHKFAPTSNCLPPSTTHCGQTSQWSGVTRVVYEVEAQVFSWQGYCLRREASEITVSPFSWYPLPEAGLYNVTRHAEIESHHLDKPYMESDSLKKAMKRLTFTKTPIVHMDITIQMPSHATLGSSLPLLIGVEYDFQRSTTSELPPVWLTDLAIRIRENMEISQDLTNRQDPNSVVTRETDPYVKFHTNLKDFPVRITEQVDLRRVLPPDTLILKSSSFTSTMLRRFYDDISVTATIMCAQKSLQLEFTGKGELYIHPSSQPSMVQELAVPATDILLVSELMGSGILTPRIELPGGGRVNAKEAPPAELPFNLPPGGLVPSRSLAELP</sequence>
<dbReference type="AlphaFoldDB" id="A0A6A6VW41"/>
<name>A0A6A6VW41_9PEZI</name>
<dbReference type="EMBL" id="ML996582">
    <property type="protein sequence ID" value="KAF2753924.1"/>
    <property type="molecule type" value="Genomic_DNA"/>
</dbReference>
<organism evidence="1 2">
    <name type="scientific">Pseudovirgaria hyperparasitica</name>
    <dbReference type="NCBI Taxonomy" id="470096"/>
    <lineage>
        <taxon>Eukaryota</taxon>
        <taxon>Fungi</taxon>
        <taxon>Dikarya</taxon>
        <taxon>Ascomycota</taxon>
        <taxon>Pezizomycotina</taxon>
        <taxon>Dothideomycetes</taxon>
        <taxon>Dothideomycetes incertae sedis</taxon>
        <taxon>Acrospermales</taxon>
        <taxon>Acrospermaceae</taxon>
        <taxon>Pseudovirgaria</taxon>
    </lineage>
</organism>
<gene>
    <name evidence="1" type="ORF">EJ05DRAFT_504521</name>
</gene>
<dbReference type="OrthoDB" id="10508279at2759"/>
<dbReference type="InterPro" id="IPR014752">
    <property type="entry name" value="Arrestin-like_C"/>
</dbReference>
<proteinExistence type="predicted"/>
<accession>A0A6A6VW41</accession>
<dbReference type="Proteomes" id="UP000799437">
    <property type="component" value="Unassembled WGS sequence"/>
</dbReference>
<dbReference type="Gene3D" id="2.60.40.640">
    <property type="match status" value="1"/>
</dbReference>
<evidence type="ECO:0008006" key="3">
    <source>
        <dbReference type="Google" id="ProtNLM"/>
    </source>
</evidence>
<reference evidence="1" key="1">
    <citation type="journal article" date="2020" name="Stud. Mycol.">
        <title>101 Dothideomycetes genomes: a test case for predicting lifestyles and emergence of pathogens.</title>
        <authorList>
            <person name="Haridas S."/>
            <person name="Albert R."/>
            <person name="Binder M."/>
            <person name="Bloem J."/>
            <person name="Labutti K."/>
            <person name="Salamov A."/>
            <person name="Andreopoulos B."/>
            <person name="Baker S."/>
            <person name="Barry K."/>
            <person name="Bills G."/>
            <person name="Bluhm B."/>
            <person name="Cannon C."/>
            <person name="Castanera R."/>
            <person name="Culley D."/>
            <person name="Daum C."/>
            <person name="Ezra D."/>
            <person name="Gonzalez J."/>
            <person name="Henrissat B."/>
            <person name="Kuo A."/>
            <person name="Liang C."/>
            <person name="Lipzen A."/>
            <person name="Lutzoni F."/>
            <person name="Magnuson J."/>
            <person name="Mondo S."/>
            <person name="Nolan M."/>
            <person name="Ohm R."/>
            <person name="Pangilinan J."/>
            <person name="Park H.-J."/>
            <person name="Ramirez L."/>
            <person name="Alfaro M."/>
            <person name="Sun H."/>
            <person name="Tritt A."/>
            <person name="Yoshinaga Y."/>
            <person name="Zwiers L.-H."/>
            <person name="Turgeon B."/>
            <person name="Goodwin S."/>
            <person name="Spatafora J."/>
            <person name="Crous P."/>
            <person name="Grigoriev I."/>
        </authorList>
    </citation>
    <scope>NUCLEOTIDE SEQUENCE</scope>
    <source>
        <strain evidence="1">CBS 121739</strain>
    </source>
</reference>
<evidence type="ECO:0000313" key="2">
    <source>
        <dbReference type="Proteomes" id="UP000799437"/>
    </source>
</evidence>
<protein>
    <recommendedName>
        <fullName evidence="3">Arrestin-like N-terminal domain-containing protein</fullName>
    </recommendedName>
</protein>
<dbReference type="GeneID" id="54488634"/>
<evidence type="ECO:0000313" key="1">
    <source>
        <dbReference type="EMBL" id="KAF2753924.1"/>
    </source>
</evidence>
<keyword evidence="2" id="KW-1185">Reference proteome</keyword>